<name>A0ABQ5HMX0_9ASTR</name>
<sequence length="138" mass="15889">MWDSSGRYAPTVVEDNATCIAQLKDRYIKEIFAKALPTATFKKLVHGIRMRRLKELNSTMADSMESGILKTVRPKATSVAARAFSLRKAELLMIARKDIQRIDKEIQEFEECIAILEKIQELNEKLLRREHGENKILN</sequence>
<accession>A0ABQ5HMX0</accession>
<reference evidence="1" key="2">
    <citation type="submission" date="2022-01" db="EMBL/GenBank/DDBJ databases">
        <authorList>
            <person name="Yamashiro T."/>
            <person name="Shiraishi A."/>
            <person name="Satake H."/>
            <person name="Nakayama K."/>
        </authorList>
    </citation>
    <scope>NUCLEOTIDE SEQUENCE</scope>
</reference>
<keyword evidence="2" id="KW-1185">Reference proteome</keyword>
<comment type="caution">
    <text evidence="1">The sequence shown here is derived from an EMBL/GenBank/DDBJ whole genome shotgun (WGS) entry which is preliminary data.</text>
</comment>
<evidence type="ECO:0000313" key="2">
    <source>
        <dbReference type="Proteomes" id="UP001151760"/>
    </source>
</evidence>
<organism evidence="1 2">
    <name type="scientific">Tanacetum coccineum</name>
    <dbReference type="NCBI Taxonomy" id="301880"/>
    <lineage>
        <taxon>Eukaryota</taxon>
        <taxon>Viridiplantae</taxon>
        <taxon>Streptophyta</taxon>
        <taxon>Embryophyta</taxon>
        <taxon>Tracheophyta</taxon>
        <taxon>Spermatophyta</taxon>
        <taxon>Magnoliopsida</taxon>
        <taxon>eudicotyledons</taxon>
        <taxon>Gunneridae</taxon>
        <taxon>Pentapetalae</taxon>
        <taxon>asterids</taxon>
        <taxon>campanulids</taxon>
        <taxon>Asterales</taxon>
        <taxon>Asteraceae</taxon>
        <taxon>Asteroideae</taxon>
        <taxon>Anthemideae</taxon>
        <taxon>Anthemidinae</taxon>
        <taxon>Tanacetum</taxon>
    </lineage>
</organism>
<dbReference type="Proteomes" id="UP001151760">
    <property type="component" value="Unassembled WGS sequence"/>
</dbReference>
<evidence type="ECO:0000313" key="1">
    <source>
        <dbReference type="EMBL" id="GJT88849.1"/>
    </source>
</evidence>
<dbReference type="EMBL" id="BQNB010019768">
    <property type="protein sequence ID" value="GJT88849.1"/>
    <property type="molecule type" value="Genomic_DNA"/>
</dbReference>
<gene>
    <name evidence="1" type="ORF">Tco_1070566</name>
</gene>
<proteinExistence type="predicted"/>
<reference evidence="1" key="1">
    <citation type="journal article" date="2022" name="Int. J. Mol. Sci.">
        <title>Draft Genome of Tanacetum Coccineum: Genomic Comparison of Closely Related Tanacetum-Family Plants.</title>
        <authorList>
            <person name="Yamashiro T."/>
            <person name="Shiraishi A."/>
            <person name="Nakayama K."/>
            <person name="Satake H."/>
        </authorList>
    </citation>
    <scope>NUCLEOTIDE SEQUENCE</scope>
</reference>
<protein>
    <submittedName>
        <fullName evidence="1">Uncharacterized protein</fullName>
    </submittedName>
</protein>